<name>A0ABZ3C8R9_9ACTN</name>
<evidence type="ECO:0000256" key="1">
    <source>
        <dbReference type="ARBA" id="ARBA00001936"/>
    </source>
</evidence>
<accession>A0ABZ3C8R9</accession>
<dbReference type="PANTHER" id="PTHR12992">
    <property type="entry name" value="NUDIX HYDROLASE"/>
    <property type="match status" value="1"/>
</dbReference>
<evidence type="ECO:0000256" key="4">
    <source>
        <dbReference type="ARBA" id="ARBA00022801"/>
    </source>
</evidence>
<evidence type="ECO:0000313" key="8">
    <source>
        <dbReference type="EMBL" id="WZW99021.1"/>
    </source>
</evidence>
<evidence type="ECO:0000256" key="3">
    <source>
        <dbReference type="ARBA" id="ARBA00022723"/>
    </source>
</evidence>
<dbReference type="PANTHER" id="PTHR12992:SF11">
    <property type="entry name" value="MITOCHONDRIAL COENZYME A DIPHOSPHATASE NUDT8"/>
    <property type="match status" value="1"/>
</dbReference>
<dbReference type="EMBL" id="CP115965">
    <property type="protein sequence ID" value="WZW99021.1"/>
    <property type="molecule type" value="Genomic_DNA"/>
</dbReference>
<dbReference type="SUPFAM" id="SSF55811">
    <property type="entry name" value="Nudix"/>
    <property type="match status" value="1"/>
</dbReference>
<evidence type="ECO:0000259" key="7">
    <source>
        <dbReference type="PROSITE" id="PS51462"/>
    </source>
</evidence>
<dbReference type="CDD" id="cd03426">
    <property type="entry name" value="NUDIX_CoAse_Nudt7"/>
    <property type="match status" value="1"/>
</dbReference>
<feature type="domain" description="Nudix hydrolase" evidence="7">
    <location>
        <begin position="33"/>
        <end position="179"/>
    </location>
</feature>
<comment type="cofactor">
    <cofactor evidence="2">
        <name>Mg(2+)</name>
        <dbReference type="ChEBI" id="CHEBI:18420"/>
    </cofactor>
</comment>
<keyword evidence="5" id="KW-0460">Magnesium</keyword>
<dbReference type="InterPro" id="IPR045121">
    <property type="entry name" value="CoAse"/>
</dbReference>
<organism evidence="8 9">
    <name type="scientific">Propioniciclava soli</name>
    <dbReference type="NCBI Taxonomy" id="2775081"/>
    <lineage>
        <taxon>Bacteria</taxon>
        <taxon>Bacillati</taxon>
        <taxon>Actinomycetota</taxon>
        <taxon>Actinomycetes</taxon>
        <taxon>Propionibacteriales</taxon>
        <taxon>Propionibacteriaceae</taxon>
        <taxon>Propioniciclava</taxon>
    </lineage>
</organism>
<dbReference type="Pfam" id="PF00293">
    <property type="entry name" value="NUDIX"/>
    <property type="match status" value="1"/>
</dbReference>
<protein>
    <submittedName>
        <fullName evidence="8">CoA pyrophosphatase</fullName>
    </submittedName>
</protein>
<dbReference type="PROSITE" id="PS51462">
    <property type="entry name" value="NUDIX"/>
    <property type="match status" value="1"/>
</dbReference>
<dbReference type="InterPro" id="IPR015797">
    <property type="entry name" value="NUDIX_hydrolase-like_dom_sf"/>
</dbReference>
<keyword evidence="3" id="KW-0479">Metal-binding</keyword>
<evidence type="ECO:0000313" key="9">
    <source>
        <dbReference type="Proteomes" id="UP001434337"/>
    </source>
</evidence>
<dbReference type="Proteomes" id="UP001434337">
    <property type="component" value="Chromosome"/>
</dbReference>
<evidence type="ECO:0000256" key="5">
    <source>
        <dbReference type="ARBA" id="ARBA00022842"/>
    </source>
</evidence>
<gene>
    <name evidence="8" type="ORF">PCC79_02080</name>
</gene>
<evidence type="ECO:0000256" key="2">
    <source>
        <dbReference type="ARBA" id="ARBA00001946"/>
    </source>
</evidence>
<dbReference type="Gene3D" id="3.90.79.10">
    <property type="entry name" value="Nucleoside Triphosphate Pyrophosphohydrolase"/>
    <property type="match status" value="1"/>
</dbReference>
<sequence length="224" mass="23714">MNALPPGLAALRGVLAEADAGAGVVGSRATGRGRRAAVLILFWWDADVPPGGGIDGLRLALVEKSPRLRSHAGQLAFPGGGVDPADADDVAAALREAEEEVGIAPVEVEVLGVLPAASVRVSGYRVTPVVGWWRTPRPLLVADTDEIAAVHAVAVTELLEPANRVTWEHPLGYEGPAFVVDDLFVWGFTGDLLAGLVRVAGWERSWDPAMRTPVPRRFLRDTGQ</sequence>
<evidence type="ECO:0000256" key="6">
    <source>
        <dbReference type="ARBA" id="ARBA00023211"/>
    </source>
</evidence>
<proteinExistence type="predicted"/>
<keyword evidence="4" id="KW-0378">Hydrolase</keyword>
<dbReference type="RefSeq" id="WP_342372867.1">
    <property type="nucleotide sequence ID" value="NZ_CP115965.1"/>
</dbReference>
<reference evidence="8 9" key="1">
    <citation type="journal article" date="2023" name="Environ Microbiome">
        <title>A coral-associated actinobacterium mitigates coral bleaching under heat stress.</title>
        <authorList>
            <person name="Li J."/>
            <person name="Zou Y."/>
            <person name="Li Q."/>
            <person name="Zhang J."/>
            <person name="Bourne D.G."/>
            <person name="Lyu Y."/>
            <person name="Liu C."/>
            <person name="Zhang S."/>
        </authorList>
    </citation>
    <scope>NUCLEOTIDE SEQUENCE [LARGE SCALE GENOMIC DNA]</scope>
    <source>
        <strain evidence="8 9">SCSIO 13291</strain>
    </source>
</reference>
<keyword evidence="6" id="KW-0464">Manganese</keyword>
<dbReference type="InterPro" id="IPR000086">
    <property type="entry name" value="NUDIX_hydrolase_dom"/>
</dbReference>
<keyword evidence="9" id="KW-1185">Reference proteome</keyword>
<comment type="cofactor">
    <cofactor evidence="1">
        <name>Mn(2+)</name>
        <dbReference type="ChEBI" id="CHEBI:29035"/>
    </cofactor>
</comment>